<dbReference type="RefSeq" id="WP_166821898.1">
    <property type="nucleotide sequence ID" value="NZ_JAAOLX010000001.1"/>
</dbReference>
<accession>A0ABX0KS09</accession>
<organism evidence="1 2">
    <name type="scientific">Iodobacter violaceini</name>
    <dbReference type="NCBI Taxonomy" id="3044271"/>
    <lineage>
        <taxon>Bacteria</taxon>
        <taxon>Pseudomonadati</taxon>
        <taxon>Pseudomonadota</taxon>
        <taxon>Betaproteobacteria</taxon>
        <taxon>Neisseriales</taxon>
        <taxon>Chitinibacteraceae</taxon>
        <taxon>Iodobacter</taxon>
    </lineage>
</organism>
<keyword evidence="2" id="KW-1185">Reference proteome</keyword>
<name>A0ABX0KS09_9NEIS</name>
<sequence>MKTSYWVKIIPIAHNALQSATKGDNTNSGRFFSLFQTRKTGIIYRKNKPGQRAKKHAISLCQPGKARDTSLNGLGILKSITINLLIAINIKSAFTIFTYTHNRALQYFDREYLYAKNNSRISRQVFLTAMNHLQSR</sequence>
<protein>
    <submittedName>
        <fullName evidence="1">Uncharacterized protein</fullName>
    </submittedName>
</protein>
<gene>
    <name evidence="1" type="ORF">HA050_03160</name>
</gene>
<dbReference type="EMBL" id="JAAOLX010000001">
    <property type="protein sequence ID" value="NHQ85110.1"/>
    <property type="molecule type" value="Genomic_DNA"/>
</dbReference>
<dbReference type="Proteomes" id="UP000712570">
    <property type="component" value="Unassembled WGS sequence"/>
</dbReference>
<comment type="caution">
    <text evidence="1">The sequence shown here is derived from an EMBL/GenBank/DDBJ whole genome shotgun (WGS) entry which is preliminary data.</text>
</comment>
<evidence type="ECO:0000313" key="2">
    <source>
        <dbReference type="Proteomes" id="UP000712570"/>
    </source>
</evidence>
<reference evidence="1 2" key="1">
    <citation type="submission" date="2020-03" db="EMBL/GenBank/DDBJ databases">
        <title>Draft genome sequence of environmentally isolated violet-colored cultures.</title>
        <authorList>
            <person name="Wilson H.S."/>
        </authorList>
    </citation>
    <scope>NUCLEOTIDE SEQUENCE [LARGE SCALE GENOMIC DNA]</scope>
    <source>
        <strain evidence="1 2">HSC-16F04</strain>
    </source>
</reference>
<evidence type="ECO:0000313" key="1">
    <source>
        <dbReference type="EMBL" id="NHQ85110.1"/>
    </source>
</evidence>
<proteinExistence type="predicted"/>